<evidence type="ECO:0000313" key="2">
    <source>
        <dbReference type="EMBL" id="UNZ06227.1"/>
    </source>
</evidence>
<feature type="region of interest" description="Disordered" evidence="1">
    <location>
        <begin position="202"/>
        <end position="268"/>
    </location>
</feature>
<proteinExistence type="predicted"/>
<organism evidence="2 3">
    <name type="scientific">Streptomyces rimosus subsp. rimosus</name>
    <dbReference type="NCBI Taxonomy" id="132474"/>
    <lineage>
        <taxon>Bacteria</taxon>
        <taxon>Bacillati</taxon>
        <taxon>Actinomycetota</taxon>
        <taxon>Actinomycetes</taxon>
        <taxon>Kitasatosporales</taxon>
        <taxon>Streptomycetaceae</taxon>
        <taxon>Streptomyces</taxon>
    </lineage>
</organism>
<feature type="compositionally biased region" description="Low complexity" evidence="1">
    <location>
        <begin position="249"/>
        <end position="263"/>
    </location>
</feature>
<protein>
    <submittedName>
        <fullName evidence="2">Uncharacterized protein</fullName>
    </submittedName>
</protein>
<evidence type="ECO:0000256" key="1">
    <source>
        <dbReference type="SAM" id="MobiDB-lite"/>
    </source>
</evidence>
<dbReference type="Proteomes" id="UP000829494">
    <property type="component" value="Chromosome"/>
</dbReference>
<dbReference type="RefSeq" id="WP_003981207.1">
    <property type="nucleotide sequence ID" value="NZ_CP043497.1"/>
</dbReference>
<feature type="compositionally biased region" description="Low complexity" evidence="1">
    <location>
        <begin position="202"/>
        <end position="216"/>
    </location>
</feature>
<dbReference type="GeneID" id="66854637"/>
<evidence type="ECO:0000313" key="3">
    <source>
        <dbReference type="Proteomes" id="UP000829494"/>
    </source>
</evidence>
<accession>A0ABY3Z7V2</accession>
<reference evidence="2 3" key="1">
    <citation type="submission" date="2022-03" db="EMBL/GenBank/DDBJ databases">
        <title>Complete genome of Streptomyces rimosus ssp. rimosus R7 (=ATCC 10970).</title>
        <authorList>
            <person name="Beganovic S."/>
            <person name="Ruckert C."/>
            <person name="Busche T."/>
            <person name="Kalinowski J."/>
            <person name="Wittmann C."/>
        </authorList>
    </citation>
    <scope>NUCLEOTIDE SEQUENCE [LARGE SCALE GENOMIC DNA]</scope>
    <source>
        <strain evidence="2 3">R7</strain>
    </source>
</reference>
<name>A0ABY3Z7V2_STRRM</name>
<sequence length="283" mass="29844">MNAEARDEIREKAESAREKAAEASAWAIRLVRRLGEGSGLLGRTLSDRLTTWCRKGHRHDLSGVAAHLGTGARLAALGGVAYLGWRLVDARPWAMWLLAGGWTTAALSVTRPKKADGKATEGSGESSSEAPAADAIGPSPAEFVHLLHDLVEKCSEGGKRTLGLHHAQVVAELSSRYPERAWTPADSRALCEAAGVPLSRATRATGPGAARGASTGVRTEALPERPPVPSPHPLSADETGPVVAVVSAGQNQQHGQQQQQQQGPSNTVAFVQDETNPARWHVA</sequence>
<feature type="region of interest" description="Disordered" evidence="1">
    <location>
        <begin position="111"/>
        <end position="135"/>
    </location>
</feature>
<dbReference type="EMBL" id="CP094298">
    <property type="protein sequence ID" value="UNZ06227.1"/>
    <property type="molecule type" value="Genomic_DNA"/>
</dbReference>
<gene>
    <name evidence="2" type="ORF">SRIMR7_29175</name>
</gene>
<keyword evidence="3" id="KW-1185">Reference proteome</keyword>